<dbReference type="InterPro" id="IPR036950">
    <property type="entry name" value="PBP_transglycosylase"/>
</dbReference>
<feature type="transmembrane region" description="Helical" evidence="16">
    <location>
        <begin position="47"/>
        <end position="72"/>
    </location>
</feature>
<keyword evidence="5" id="KW-0645">Protease</keyword>
<dbReference type="SUPFAM" id="SSF53955">
    <property type="entry name" value="Lysozyme-like"/>
    <property type="match status" value="1"/>
</dbReference>
<keyword evidence="16" id="KW-0812">Transmembrane</keyword>
<dbReference type="GO" id="GO:0006508">
    <property type="term" value="P:proteolysis"/>
    <property type="evidence" value="ECO:0007669"/>
    <property type="project" value="UniProtKB-KW"/>
</dbReference>
<dbReference type="InterPro" id="IPR001460">
    <property type="entry name" value="PCN-bd_Tpept"/>
</dbReference>
<keyword evidence="4" id="KW-0121">Carboxypeptidase</keyword>
<evidence type="ECO:0000256" key="7">
    <source>
        <dbReference type="ARBA" id="ARBA00022679"/>
    </source>
</evidence>
<evidence type="ECO:0000256" key="4">
    <source>
        <dbReference type="ARBA" id="ARBA00022645"/>
    </source>
</evidence>
<protein>
    <submittedName>
        <fullName evidence="19">Penicillin-binding protein</fullName>
    </submittedName>
</protein>
<name>A0A7M3T629_9RHOB</name>
<evidence type="ECO:0000256" key="11">
    <source>
        <dbReference type="ARBA" id="ARBA00023268"/>
    </source>
</evidence>
<keyword evidence="20" id="KW-1185">Reference proteome</keyword>
<gene>
    <name evidence="19" type="ORF">G5B40_19630</name>
</gene>
<keyword evidence="7" id="KW-0808">Transferase</keyword>
<dbReference type="PANTHER" id="PTHR32282:SF33">
    <property type="entry name" value="PEPTIDOGLYCAN GLYCOSYLTRANSFERASE"/>
    <property type="match status" value="1"/>
</dbReference>
<dbReference type="GO" id="GO:0009252">
    <property type="term" value="P:peptidoglycan biosynthetic process"/>
    <property type="evidence" value="ECO:0007669"/>
    <property type="project" value="UniProtKB-UniPathway"/>
</dbReference>
<comment type="similarity">
    <text evidence="3">In the N-terminal section; belongs to the glycosyltransferase 51 family.</text>
</comment>
<dbReference type="RefSeq" id="WP_165102430.1">
    <property type="nucleotide sequence ID" value="NZ_CP049056.1"/>
</dbReference>
<evidence type="ECO:0000256" key="12">
    <source>
        <dbReference type="ARBA" id="ARBA00023316"/>
    </source>
</evidence>
<evidence type="ECO:0000256" key="15">
    <source>
        <dbReference type="SAM" id="MobiDB-lite"/>
    </source>
</evidence>
<dbReference type="Proteomes" id="UP000503336">
    <property type="component" value="Chromosome"/>
</dbReference>
<accession>A0A7M3T629</accession>
<keyword evidence="10" id="KW-0573">Peptidoglycan synthesis</keyword>
<dbReference type="NCBIfam" id="TIGR02074">
    <property type="entry name" value="PBP_1a_fam"/>
    <property type="match status" value="1"/>
</dbReference>
<evidence type="ECO:0000256" key="13">
    <source>
        <dbReference type="ARBA" id="ARBA00034000"/>
    </source>
</evidence>
<reference evidence="19 20" key="1">
    <citation type="submission" date="2020-02" db="EMBL/GenBank/DDBJ databases">
        <title>complete genome sequence of Rhodobacteraceae bacterium.</title>
        <authorList>
            <person name="Park J."/>
            <person name="Kim Y.-S."/>
            <person name="Kim K.-H."/>
        </authorList>
    </citation>
    <scope>NUCLEOTIDE SEQUENCE [LARGE SCALE GENOMIC DNA]</scope>
    <source>
        <strain evidence="19 20">RR4-56</strain>
    </source>
</reference>
<evidence type="ECO:0000256" key="3">
    <source>
        <dbReference type="ARBA" id="ARBA00007739"/>
    </source>
</evidence>
<evidence type="ECO:0000313" key="19">
    <source>
        <dbReference type="EMBL" id="QIE57460.1"/>
    </source>
</evidence>
<dbReference type="Gene3D" id="1.10.3810.10">
    <property type="entry name" value="Biosynthetic peptidoglycan transglycosylase-like"/>
    <property type="match status" value="1"/>
</dbReference>
<dbReference type="GO" id="GO:0008360">
    <property type="term" value="P:regulation of cell shape"/>
    <property type="evidence" value="ECO:0007669"/>
    <property type="project" value="UniProtKB-KW"/>
</dbReference>
<dbReference type="Pfam" id="PF00905">
    <property type="entry name" value="Transpeptidase"/>
    <property type="match status" value="1"/>
</dbReference>
<keyword evidence="8" id="KW-0378">Hydrolase</keyword>
<dbReference type="FunFam" id="1.10.3810.10:FF:000001">
    <property type="entry name" value="Penicillin-binding protein 1A"/>
    <property type="match status" value="1"/>
</dbReference>
<evidence type="ECO:0000256" key="9">
    <source>
        <dbReference type="ARBA" id="ARBA00022960"/>
    </source>
</evidence>
<evidence type="ECO:0000259" key="18">
    <source>
        <dbReference type="Pfam" id="PF00912"/>
    </source>
</evidence>
<dbReference type="GO" id="GO:0008955">
    <property type="term" value="F:peptidoglycan glycosyltransferase activity"/>
    <property type="evidence" value="ECO:0007669"/>
    <property type="project" value="UniProtKB-EC"/>
</dbReference>
<dbReference type="GO" id="GO:0030288">
    <property type="term" value="C:outer membrane-bounded periplasmic space"/>
    <property type="evidence" value="ECO:0007669"/>
    <property type="project" value="TreeGrafter"/>
</dbReference>
<dbReference type="InterPro" id="IPR050396">
    <property type="entry name" value="Glycosyltr_51/Transpeptidase"/>
</dbReference>
<evidence type="ECO:0000256" key="1">
    <source>
        <dbReference type="ARBA" id="ARBA00004752"/>
    </source>
</evidence>
<keyword evidence="9" id="KW-0133">Cell shape</keyword>
<feature type="domain" description="Penicillin-binding protein transpeptidase" evidence="17">
    <location>
        <begin position="358"/>
        <end position="594"/>
    </location>
</feature>
<dbReference type="SUPFAM" id="SSF56601">
    <property type="entry name" value="beta-lactamase/transpeptidase-like"/>
    <property type="match status" value="1"/>
</dbReference>
<dbReference type="EMBL" id="CP049056">
    <property type="protein sequence ID" value="QIE57460.1"/>
    <property type="molecule type" value="Genomic_DNA"/>
</dbReference>
<keyword evidence="16" id="KW-0472">Membrane</keyword>
<sequence length="697" mass="73836">MARKPKKPAGKPAAKKSRHGKRQRRDARAPGRFDRAVGGAVKALFRLLFWLGFRIALILFVILAGAVTYYLVKLPPASELLDARTHGSVTMLDRNGDVFAWRGAQFGGEIGPGDVSPHLVDAILAAEDRRFYSHFGVDPRGLLRAMLVNLRAGRFVQGGSTITQQVAKNVFLTSERTLERKLKEVPVALALELKYTKDEILSIYMNRVYLGAGATGFEAASQRYFSKSAKFVTIPEAAMLAGLLKAPTRFAPTSDMGRAEGRAAVIISAMVETGAITESEAVAALARPARLSEEAARRTGGHFADWVMDSGPAFLTATTTEDVRITTTFDPKIQAAAEAGLKTVFETKVKEGSPAEAAVVVMTPSGEVRALIGGRDPAAGAFNRAVQALRQTGSAFKPIVYAAALEAGYSPLDVMVDRPLTIHIPGSGPWSPENYGGGYEGEVTLTTALAHSINTVAVRLSERVGREKVRRLAAEMGITSPIAEGPAVALGVSEATLLEMTGVYAVIANGGYRAPPRGITEITIRGDEAPVMSAADTGAGAQVISEASAGQLTGMMEEVVRSGTGRRADPGRPAAGKTGTTQGARDAWFIGFTADYVVGVWMGKDDNEPLTGVTGGGLPAGIWREIAIRINEGLPPRPLKTSPPRGGAVVAGRDGRPAPQAAREQRGVVTSVVNGVFELFGGESDDASQPERERIER</sequence>
<keyword evidence="6" id="KW-0328">Glycosyltransferase</keyword>
<dbReference type="GO" id="GO:0071555">
    <property type="term" value="P:cell wall organization"/>
    <property type="evidence" value="ECO:0007669"/>
    <property type="project" value="UniProtKB-KW"/>
</dbReference>
<organism evidence="19 20">
    <name type="scientific">Pikeienuella piscinae</name>
    <dbReference type="NCBI Taxonomy" id="2748098"/>
    <lineage>
        <taxon>Bacteria</taxon>
        <taxon>Pseudomonadati</taxon>
        <taxon>Pseudomonadota</taxon>
        <taxon>Alphaproteobacteria</taxon>
        <taxon>Rhodobacterales</taxon>
        <taxon>Paracoccaceae</taxon>
        <taxon>Pikeienuella</taxon>
    </lineage>
</organism>
<dbReference type="Gene3D" id="3.40.710.10">
    <property type="entry name" value="DD-peptidase/beta-lactamase superfamily"/>
    <property type="match status" value="1"/>
</dbReference>
<dbReference type="InterPro" id="IPR023346">
    <property type="entry name" value="Lysozyme-like_dom_sf"/>
</dbReference>
<keyword evidence="12" id="KW-0961">Cell wall biogenesis/degradation</keyword>
<evidence type="ECO:0000256" key="2">
    <source>
        <dbReference type="ARBA" id="ARBA00007090"/>
    </source>
</evidence>
<comment type="catalytic activity">
    <reaction evidence="13">
        <text>Preferential cleavage: (Ac)2-L-Lys-D-Ala-|-D-Ala. Also transpeptidation of peptidyl-alanyl moieties that are N-acyl substituents of D-alanine.</text>
        <dbReference type="EC" id="3.4.16.4"/>
    </reaction>
</comment>
<evidence type="ECO:0000256" key="10">
    <source>
        <dbReference type="ARBA" id="ARBA00022984"/>
    </source>
</evidence>
<dbReference type="AlphaFoldDB" id="A0A7M3T629"/>
<keyword evidence="16" id="KW-1133">Transmembrane helix</keyword>
<evidence type="ECO:0000256" key="16">
    <source>
        <dbReference type="SAM" id="Phobius"/>
    </source>
</evidence>
<comment type="pathway">
    <text evidence="1">Cell wall biogenesis; peptidoglycan biosynthesis.</text>
</comment>
<dbReference type="KEGG" id="hdh:G5B40_19630"/>
<dbReference type="UniPathway" id="UPA00219"/>
<dbReference type="PANTHER" id="PTHR32282">
    <property type="entry name" value="BINDING PROTEIN TRANSPEPTIDASE, PUTATIVE-RELATED"/>
    <property type="match status" value="1"/>
</dbReference>
<dbReference type="Pfam" id="PF00912">
    <property type="entry name" value="Transgly"/>
    <property type="match status" value="1"/>
</dbReference>
<evidence type="ECO:0000313" key="20">
    <source>
        <dbReference type="Proteomes" id="UP000503336"/>
    </source>
</evidence>
<feature type="domain" description="Glycosyl transferase family 51" evidence="18">
    <location>
        <begin position="114"/>
        <end position="270"/>
    </location>
</feature>
<keyword evidence="11" id="KW-0511">Multifunctional enzyme</keyword>
<feature type="region of interest" description="Disordered" evidence="15">
    <location>
        <begin position="634"/>
        <end position="664"/>
    </location>
</feature>
<comment type="catalytic activity">
    <reaction evidence="14">
        <text>[GlcNAc-(1-&gt;4)-Mur2Ac(oyl-L-Ala-gamma-D-Glu-L-Lys-D-Ala-D-Ala)](n)-di-trans,octa-cis-undecaprenyl diphosphate + beta-D-GlcNAc-(1-&gt;4)-Mur2Ac(oyl-L-Ala-gamma-D-Glu-L-Lys-D-Ala-D-Ala)-di-trans,octa-cis-undecaprenyl diphosphate = [GlcNAc-(1-&gt;4)-Mur2Ac(oyl-L-Ala-gamma-D-Glu-L-Lys-D-Ala-D-Ala)](n+1)-di-trans,octa-cis-undecaprenyl diphosphate + di-trans,octa-cis-undecaprenyl diphosphate + H(+)</text>
        <dbReference type="Rhea" id="RHEA:23708"/>
        <dbReference type="Rhea" id="RHEA-COMP:9602"/>
        <dbReference type="Rhea" id="RHEA-COMP:9603"/>
        <dbReference type="ChEBI" id="CHEBI:15378"/>
        <dbReference type="ChEBI" id="CHEBI:58405"/>
        <dbReference type="ChEBI" id="CHEBI:60033"/>
        <dbReference type="ChEBI" id="CHEBI:78435"/>
        <dbReference type="EC" id="2.4.99.28"/>
    </reaction>
</comment>
<evidence type="ECO:0000259" key="17">
    <source>
        <dbReference type="Pfam" id="PF00905"/>
    </source>
</evidence>
<feature type="compositionally biased region" description="Basic residues" evidence="15">
    <location>
        <begin position="1"/>
        <end position="25"/>
    </location>
</feature>
<dbReference type="GO" id="GO:0008658">
    <property type="term" value="F:penicillin binding"/>
    <property type="evidence" value="ECO:0007669"/>
    <property type="project" value="InterPro"/>
</dbReference>
<proteinExistence type="inferred from homology"/>
<feature type="region of interest" description="Disordered" evidence="15">
    <location>
        <begin position="1"/>
        <end position="30"/>
    </location>
</feature>
<evidence type="ECO:0000256" key="5">
    <source>
        <dbReference type="ARBA" id="ARBA00022670"/>
    </source>
</evidence>
<evidence type="ECO:0000256" key="6">
    <source>
        <dbReference type="ARBA" id="ARBA00022676"/>
    </source>
</evidence>
<comment type="similarity">
    <text evidence="2">In the C-terminal section; belongs to the transpeptidase family.</text>
</comment>
<dbReference type="InterPro" id="IPR012338">
    <property type="entry name" value="Beta-lactam/transpept-like"/>
</dbReference>
<dbReference type="InterPro" id="IPR001264">
    <property type="entry name" value="Glyco_trans_51"/>
</dbReference>
<dbReference type="GO" id="GO:0009002">
    <property type="term" value="F:serine-type D-Ala-D-Ala carboxypeptidase activity"/>
    <property type="evidence" value="ECO:0007669"/>
    <property type="project" value="UniProtKB-EC"/>
</dbReference>
<evidence type="ECO:0000256" key="14">
    <source>
        <dbReference type="ARBA" id="ARBA00049902"/>
    </source>
</evidence>
<evidence type="ECO:0000256" key="8">
    <source>
        <dbReference type="ARBA" id="ARBA00022801"/>
    </source>
</evidence>